<keyword evidence="1" id="KW-0547">Nucleotide-binding</keyword>
<sequence>MHNSRKNTISQTASPEVAAYPFTTLMPNLGVMLAGQPAPLAEGEPELEPWEVAAAEEAAPVLADLPGLIEGAHAGRGLGRNFLRHLRRTRGILHVVDASAADPAADYEIVRQELAMYNPEYCGRPHVVALNKMDLSDAAELHREVAQDILAVARRMQEEYASAGVRTVRPSLPLGLVRVSALAGSGIEDLREAVRDLLGN</sequence>
<organism evidence="4 5">
    <name type="scientific">Coccomyxa subellipsoidea</name>
    <dbReference type="NCBI Taxonomy" id="248742"/>
    <lineage>
        <taxon>Eukaryota</taxon>
        <taxon>Viridiplantae</taxon>
        <taxon>Chlorophyta</taxon>
        <taxon>core chlorophytes</taxon>
        <taxon>Trebouxiophyceae</taxon>
        <taxon>Trebouxiophyceae incertae sedis</taxon>
        <taxon>Coccomyxaceae</taxon>
        <taxon>Coccomyxa</taxon>
    </lineage>
</organism>
<keyword evidence="5" id="KW-1185">Reference proteome</keyword>
<dbReference type="PROSITE" id="PS00905">
    <property type="entry name" value="GTP1_OBG"/>
    <property type="match status" value="1"/>
</dbReference>
<protein>
    <recommendedName>
        <fullName evidence="3">OBG-type G domain-containing protein</fullName>
    </recommendedName>
</protein>
<dbReference type="InterPro" id="IPR006073">
    <property type="entry name" value="GTP-bd"/>
</dbReference>
<dbReference type="Gene3D" id="3.40.50.300">
    <property type="entry name" value="P-loop containing nucleotide triphosphate hydrolases"/>
    <property type="match status" value="1"/>
</dbReference>
<evidence type="ECO:0000259" key="3">
    <source>
        <dbReference type="PROSITE" id="PS51710"/>
    </source>
</evidence>
<dbReference type="EMBL" id="JALJOT010000016">
    <property type="protein sequence ID" value="KAK9902188.1"/>
    <property type="molecule type" value="Genomic_DNA"/>
</dbReference>
<dbReference type="PANTHER" id="PTHR11702:SF39">
    <property type="entry name" value="GTP-BINDING PROTEIN OBGC2-RELATED"/>
    <property type="match status" value="1"/>
</dbReference>
<dbReference type="PROSITE" id="PS51710">
    <property type="entry name" value="G_OBG"/>
    <property type="match status" value="1"/>
</dbReference>
<dbReference type="InterPro" id="IPR045086">
    <property type="entry name" value="OBG_GTPase"/>
</dbReference>
<evidence type="ECO:0000256" key="1">
    <source>
        <dbReference type="ARBA" id="ARBA00022741"/>
    </source>
</evidence>
<dbReference type="InterPro" id="IPR031167">
    <property type="entry name" value="G_OBG"/>
</dbReference>
<keyword evidence="2" id="KW-0342">GTP-binding</keyword>
<dbReference type="PANTHER" id="PTHR11702">
    <property type="entry name" value="DEVELOPMENTALLY REGULATED GTP-BINDING PROTEIN-RELATED"/>
    <property type="match status" value="1"/>
</dbReference>
<gene>
    <name evidence="4" type="ORF">WJX75_007182</name>
</gene>
<dbReference type="InterPro" id="IPR006074">
    <property type="entry name" value="GTP1-OBG_CS"/>
</dbReference>
<evidence type="ECO:0000313" key="5">
    <source>
        <dbReference type="Proteomes" id="UP001491310"/>
    </source>
</evidence>
<dbReference type="InterPro" id="IPR027417">
    <property type="entry name" value="P-loop_NTPase"/>
</dbReference>
<name>A0ABR2YCD9_9CHLO</name>
<proteinExistence type="predicted"/>
<evidence type="ECO:0000313" key="4">
    <source>
        <dbReference type="EMBL" id="KAK9902188.1"/>
    </source>
</evidence>
<dbReference type="PRINTS" id="PR00326">
    <property type="entry name" value="GTP1OBG"/>
</dbReference>
<evidence type="ECO:0000256" key="2">
    <source>
        <dbReference type="ARBA" id="ARBA00023134"/>
    </source>
</evidence>
<comment type="caution">
    <text evidence="4">The sequence shown here is derived from an EMBL/GenBank/DDBJ whole genome shotgun (WGS) entry which is preliminary data.</text>
</comment>
<dbReference type="Proteomes" id="UP001491310">
    <property type="component" value="Unassembled WGS sequence"/>
</dbReference>
<accession>A0ABR2YCD9</accession>
<dbReference type="Pfam" id="PF01926">
    <property type="entry name" value="MMR_HSR1"/>
    <property type="match status" value="1"/>
</dbReference>
<dbReference type="SUPFAM" id="SSF52540">
    <property type="entry name" value="P-loop containing nucleoside triphosphate hydrolases"/>
    <property type="match status" value="1"/>
</dbReference>
<feature type="domain" description="OBG-type G" evidence="3">
    <location>
        <begin position="1"/>
        <end position="199"/>
    </location>
</feature>
<reference evidence="4 5" key="1">
    <citation type="journal article" date="2024" name="Nat. Commun.">
        <title>Phylogenomics reveals the evolutionary origins of lichenization in chlorophyte algae.</title>
        <authorList>
            <person name="Puginier C."/>
            <person name="Libourel C."/>
            <person name="Otte J."/>
            <person name="Skaloud P."/>
            <person name="Haon M."/>
            <person name="Grisel S."/>
            <person name="Petersen M."/>
            <person name="Berrin J.G."/>
            <person name="Delaux P.M."/>
            <person name="Dal Grande F."/>
            <person name="Keller J."/>
        </authorList>
    </citation>
    <scope>NUCLEOTIDE SEQUENCE [LARGE SCALE GENOMIC DNA]</scope>
    <source>
        <strain evidence="4 5">SAG 216-7</strain>
    </source>
</reference>